<reference evidence="3" key="1">
    <citation type="submission" date="2022-11" db="UniProtKB">
        <authorList>
            <consortium name="WormBaseParasite"/>
        </authorList>
    </citation>
    <scope>IDENTIFICATION</scope>
</reference>
<feature type="region of interest" description="Disordered" evidence="1">
    <location>
        <begin position="123"/>
        <end position="146"/>
    </location>
</feature>
<accession>A0A915J265</accession>
<dbReference type="AlphaFoldDB" id="A0A915J265"/>
<sequence>MKLSDVNFDGSTNYSELFEVRFDSTVNYNTDASEAICCHKPLRFTSSLIFILAGGGCGPLIAADFFARENSRKNSENFLNIITTSEDPTLEFVKNSPNPHESGLLAWRPALRFDAQSLHVANGHNRSGHKYGQAQKAADQYADGHN</sequence>
<evidence type="ECO:0000256" key="1">
    <source>
        <dbReference type="SAM" id="MobiDB-lite"/>
    </source>
</evidence>
<evidence type="ECO:0000313" key="3">
    <source>
        <dbReference type="WBParaSite" id="nRc.2.0.1.t19973-RA"/>
    </source>
</evidence>
<keyword evidence="2" id="KW-1185">Reference proteome</keyword>
<organism evidence="2 3">
    <name type="scientific">Romanomermis culicivorax</name>
    <name type="common">Nematode worm</name>
    <dbReference type="NCBI Taxonomy" id="13658"/>
    <lineage>
        <taxon>Eukaryota</taxon>
        <taxon>Metazoa</taxon>
        <taxon>Ecdysozoa</taxon>
        <taxon>Nematoda</taxon>
        <taxon>Enoplea</taxon>
        <taxon>Dorylaimia</taxon>
        <taxon>Mermithida</taxon>
        <taxon>Mermithoidea</taxon>
        <taxon>Mermithidae</taxon>
        <taxon>Romanomermis</taxon>
    </lineage>
</organism>
<evidence type="ECO:0000313" key="2">
    <source>
        <dbReference type="Proteomes" id="UP000887565"/>
    </source>
</evidence>
<proteinExistence type="predicted"/>
<dbReference type="WBParaSite" id="nRc.2.0.1.t19973-RA">
    <property type="protein sequence ID" value="nRc.2.0.1.t19973-RA"/>
    <property type="gene ID" value="nRc.2.0.1.g19973"/>
</dbReference>
<dbReference type="Proteomes" id="UP000887565">
    <property type="component" value="Unplaced"/>
</dbReference>
<name>A0A915J265_ROMCU</name>
<protein>
    <submittedName>
        <fullName evidence="3">Uncharacterized protein</fullName>
    </submittedName>
</protein>